<dbReference type="AlphaFoldDB" id="A0A8K0KQ83"/>
<dbReference type="EMBL" id="KZ309354">
    <property type="protein sequence ID" value="KAG8238424.1"/>
    <property type="molecule type" value="Genomic_DNA"/>
</dbReference>
<dbReference type="OrthoDB" id="6769171at2759"/>
<dbReference type="Proteomes" id="UP000792457">
    <property type="component" value="Unassembled WGS sequence"/>
</dbReference>
<reference evidence="2" key="2">
    <citation type="submission" date="2017-10" db="EMBL/GenBank/DDBJ databases">
        <title>Ladona fulva Genome sequencing and assembly.</title>
        <authorList>
            <person name="Murali S."/>
            <person name="Richards S."/>
            <person name="Bandaranaike D."/>
            <person name="Bellair M."/>
            <person name="Blankenburg K."/>
            <person name="Chao H."/>
            <person name="Dinh H."/>
            <person name="Doddapaneni H."/>
            <person name="Dugan-Rocha S."/>
            <person name="Elkadiri S."/>
            <person name="Gnanaolivu R."/>
            <person name="Hernandez B."/>
            <person name="Skinner E."/>
            <person name="Javaid M."/>
            <person name="Lee S."/>
            <person name="Li M."/>
            <person name="Ming W."/>
            <person name="Munidasa M."/>
            <person name="Muniz J."/>
            <person name="Nguyen L."/>
            <person name="Hughes D."/>
            <person name="Osuji N."/>
            <person name="Pu L.-L."/>
            <person name="Puazo M."/>
            <person name="Qu C."/>
            <person name="Quiroz J."/>
            <person name="Raj R."/>
            <person name="Weissenberger G."/>
            <person name="Xin Y."/>
            <person name="Zou X."/>
            <person name="Han Y."/>
            <person name="Worley K."/>
            <person name="Muzny D."/>
            <person name="Gibbs R."/>
        </authorList>
    </citation>
    <scope>NUCLEOTIDE SEQUENCE</scope>
    <source>
        <strain evidence="2">Sampled in the wild</strain>
    </source>
</reference>
<feature type="region of interest" description="Disordered" evidence="1">
    <location>
        <begin position="178"/>
        <end position="198"/>
    </location>
</feature>
<evidence type="ECO:0000313" key="3">
    <source>
        <dbReference type="Proteomes" id="UP000792457"/>
    </source>
</evidence>
<evidence type="ECO:0000313" key="2">
    <source>
        <dbReference type="EMBL" id="KAG8238424.1"/>
    </source>
</evidence>
<organism evidence="2 3">
    <name type="scientific">Ladona fulva</name>
    <name type="common">Scarce chaser dragonfly</name>
    <name type="synonym">Libellula fulva</name>
    <dbReference type="NCBI Taxonomy" id="123851"/>
    <lineage>
        <taxon>Eukaryota</taxon>
        <taxon>Metazoa</taxon>
        <taxon>Ecdysozoa</taxon>
        <taxon>Arthropoda</taxon>
        <taxon>Hexapoda</taxon>
        <taxon>Insecta</taxon>
        <taxon>Pterygota</taxon>
        <taxon>Palaeoptera</taxon>
        <taxon>Odonata</taxon>
        <taxon>Epiprocta</taxon>
        <taxon>Anisoptera</taxon>
        <taxon>Libelluloidea</taxon>
        <taxon>Libellulidae</taxon>
        <taxon>Ladona</taxon>
    </lineage>
</organism>
<comment type="caution">
    <text evidence="2">The sequence shown here is derived from an EMBL/GenBank/DDBJ whole genome shotgun (WGS) entry which is preliminary data.</text>
</comment>
<keyword evidence="3" id="KW-1185">Reference proteome</keyword>
<sequence length="198" mass="21917">MWRENTCSPSAKKKLKTEAIEIDATSIQPSTATKCFLKAGFPGDQDPKTFVVENDDELFIEIQELVAKLMCDMSTEEYLCVDQGLSTANVDIDIDSILESTMSTKHNELCEDTEEEMERSASFYEKGSSFSAAEGISIPLRSVHERVVAATGVSKRTLKCISKEGKDICDGLSQSFMSPRKSKPQKCSKSTVDDFDVQ</sequence>
<protein>
    <submittedName>
        <fullName evidence="2">Uncharacterized protein</fullName>
    </submittedName>
</protein>
<gene>
    <name evidence="2" type="ORF">J437_LFUL002881</name>
</gene>
<reference evidence="2" key="1">
    <citation type="submission" date="2013-04" db="EMBL/GenBank/DDBJ databases">
        <authorList>
            <person name="Qu J."/>
            <person name="Murali S.C."/>
            <person name="Bandaranaike D."/>
            <person name="Bellair M."/>
            <person name="Blankenburg K."/>
            <person name="Chao H."/>
            <person name="Dinh H."/>
            <person name="Doddapaneni H."/>
            <person name="Downs B."/>
            <person name="Dugan-Rocha S."/>
            <person name="Elkadiri S."/>
            <person name="Gnanaolivu R.D."/>
            <person name="Hernandez B."/>
            <person name="Javaid M."/>
            <person name="Jayaseelan J.C."/>
            <person name="Lee S."/>
            <person name="Li M."/>
            <person name="Ming W."/>
            <person name="Munidasa M."/>
            <person name="Muniz J."/>
            <person name="Nguyen L."/>
            <person name="Ongeri F."/>
            <person name="Osuji N."/>
            <person name="Pu L.-L."/>
            <person name="Puazo M."/>
            <person name="Qu C."/>
            <person name="Quiroz J."/>
            <person name="Raj R."/>
            <person name="Weissenberger G."/>
            <person name="Xin Y."/>
            <person name="Zou X."/>
            <person name="Han Y."/>
            <person name="Richards S."/>
            <person name="Worley K."/>
            <person name="Muzny D."/>
            <person name="Gibbs R."/>
        </authorList>
    </citation>
    <scope>NUCLEOTIDE SEQUENCE</scope>
    <source>
        <strain evidence="2">Sampled in the wild</strain>
    </source>
</reference>
<accession>A0A8K0KQ83</accession>
<evidence type="ECO:0000256" key="1">
    <source>
        <dbReference type="SAM" id="MobiDB-lite"/>
    </source>
</evidence>
<name>A0A8K0KQ83_LADFU</name>
<feature type="non-terminal residue" evidence="2">
    <location>
        <position position="1"/>
    </location>
</feature>
<proteinExistence type="predicted"/>